<evidence type="ECO:0000256" key="2">
    <source>
        <dbReference type="ARBA" id="ARBA00004496"/>
    </source>
</evidence>
<dbReference type="GO" id="GO:0000049">
    <property type="term" value="F:tRNA binding"/>
    <property type="evidence" value="ECO:0007669"/>
    <property type="project" value="TreeGrafter"/>
</dbReference>
<evidence type="ECO:0000313" key="9">
    <source>
        <dbReference type="EMBL" id="GMM32863.1"/>
    </source>
</evidence>
<dbReference type="GO" id="GO:0005634">
    <property type="term" value="C:nucleus"/>
    <property type="evidence" value="ECO:0007669"/>
    <property type="project" value="UniProtKB-SubCell"/>
</dbReference>
<proteinExistence type="inferred from homology"/>
<dbReference type="GO" id="GO:0005829">
    <property type="term" value="C:cytosol"/>
    <property type="evidence" value="ECO:0007669"/>
    <property type="project" value="TreeGrafter"/>
</dbReference>
<comment type="pathway">
    <text evidence="3">tRNA modification; 5-methoxycarbonylmethyl-2-thiouridine-tRNA biosynthesis.</text>
</comment>
<dbReference type="AlphaFoldDB" id="A0AAV5QFA7"/>
<evidence type="ECO:0000256" key="1">
    <source>
        <dbReference type="ARBA" id="ARBA00004123"/>
    </source>
</evidence>
<evidence type="ECO:0000313" key="10">
    <source>
        <dbReference type="Proteomes" id="UP001360560"/>
    </source>
</evidence>
<comment type="caution">
    <text evidence="9">The sequence shown here is derived from an EMBL/GenBank/DDBJ whole genome shotgun (WGS) entry which is preliminary data.</text>
</comment>
<gene>
    <name evidence="9" type="ORF">DASC09_001880</name>
</gene>
<organism evidence="9 10">
    <name type="scientific">Saccharomycopsis crataegensis</name>
    <dbReference type="NCBI Taxonomy" id="43959"/>
    <lineage>
        <taxon>Eukaryota</taxon>
        <taxon>Fungi</taxon>
        <taxon>Dikarya</taxon>
        <taxon>Ascomycota</taxon>
        <taxon>Saccharomycotina</taxon>
        <taxon>Saccharomycetes</taxon>
        <taxon>Saccharomycopsidaceae</taxon>
        <taxon>Saccharomycopsis</taxon>
    </lineage>
</organism>
<dbReference type="Proteomes" id="UP001360560">
    <property type="component" value="Unassembled WGS sequence"/>
</dbReference>
<keyword evidence="10" id="KW-1185">Reference proteome</keyword>
<keyword evidence="7" id="KW-0819">tRNA processing</keyword>
<evidence type="ECO:0000256" key="6">
    <source>
        <dbReference type="ARBA" id="ARBA00022490"/>
    </source>
</evidence>
<evidence type="ECO:0000256" key="8">
    <source>
        <dbReference type="ARBA" id="ARBA00023242"/>
    </source>
</evidence>
<dbReference type="GO" id="GO:0002098">
    <property type="term" value="P:tRNA wobble uridine modification"/>
    <property type="evidence" value="ECO:0007669"/>
    <property type="project" value="InterPro"/>
</dbReference>
<dbReference type="GO" id="GO:0033588">
    <property type="term" value="C:elongator holoenzyme complex"/>
    <property type="evidence" value="ECO:0007669"/>
    <property type="project" value="InterPro"/>
</dbReference>
<dbReference type="PANTHER" id="PTHR15641">
    <property type="entry name" value="ELONGATOR COMPLEX PROTEIN 5"/>
    <property type="match status" value="1"/>
</dbReference>
<sequence>MNSDTLIIDRSLSLKDQSPFIIIQDSFAQSSRFLVDEIIYKSASVISHKIYLSFETFSKPPFINEEKDLFVDCLGLDGDTDQGLAKILIPIKEFMRKIIPNSQLSHFNESPKITTNASIVETLANSTSSDSKILIIIDTLNYLEGHQISKFAADLMRIHPNFVILSTLHSSIPESGSSNPYYPSKSNLLTYIATTIFDISFHHPNNSNGDASDFDDEYLHDQYYKKFMVPQGLNRPQSNQIKLSKFKKSGKKIELQFLLDSQTHEFSLYDPDAALQARESAVVVEGDESLLKDLSTFNLSTSDKQKQARNQVELPYLDAQKFQDGGAIVYQFEKDDDYDEEDPYEDPF</sequence>
<evidence type="ECO:0000256" key="7">
    <source>
        <dbReference type="ARBA" id="ARBA00022694"/>
    </source>
</evidence>
<keyword evidence="8" id="KW-0539">Nucleus</keyword>
<dbReference type="Gene3D" id="3.40.50.300">
    <property type="entry name" value="P-loop containing nucleotide triphosphate hydrolases"/>
    <property type="match status" value="1"/>
</dbReference>
<dbReference type="Pfam" id="PF10483">
    <property type="entry name" value="Elong_Iki1"/>
    <property type="match status" value="1"/>
</dbReference>
<comment type="similarity">
    <text evidence="4">Belongs to the ELP5 family.</text>
</comment>
<evidence type="ECO:0000256" key="5">
    <source>
        <dbReference type="ARBA" id="ARBA00020264"/>
    </source>
</evidence>
<comment type="subcellular location">
    <subcellularLocation>
        <location evidence="2">Cytoplasm</location>
    </subcellularLocation>
    <subcellularLocation>
        <location evidence="1">Nucleus</location>
    </subcellularLocation>
</comment>
<accession>A0AAV5QFA7</accession>
<dbReference type="InterPro" id="IPR019519">
    <property type="entry name" value="Elp5"/>
</dbReference>
<protein>
    <recommendedName>
        <fullName evidence="5">Elongator complex protein 5</fullName>
    </recommendedName>
</protein>
<dbReference type="EMBL" id="BTFZ01000001">
    <property type="protein sequence ID" value="GMM32863.1"/>
    <property type="molecule type" value="Genomic_DNA"/>
</dbReference>
<dbReference type="CDD" id="cd19496">
    <property type="entry name" value="Elp5"/>
    <property type="match status" value="1"/>
</dbReference>
<reference evidence="9 10" key="1">
    <citation type="journal article" date="2023" name="Elife">
        <title>Identification of key yeast species and microbe-microbe interactions impacting larval growth of Drosophila in the wild.</title>
        <authorList>
            <person name="Mure A."/>
            <person name="Sugiura Y."/>
            <person name="Maeda R."/>
            <person name="Honda K."/>
            <person name="Sakurai N."/>
            <person name="Takahashi Y."/>
            <person name="Watada M."/>
            <person name="Katoh T."/>
            <person name="Gotoh A."/>
            <person name="Gotoh Y."/>
            <person name="Taniguchi I."/>
            <person name="Nakamura K."/>
            <person name="Hayashi T."/>
            <person name="Katayama T."/>
            <person name="Uemura T."/>
            <person name="Hattori Y."/>
        </authorList>
    </citation>
    <scope>NUCLEOTIDE SEQUENCE [LARGE SCALE GENOMIC DNA]</scope>
    <source>
        <strain evidence="9 10">SC-9</strain>
    </source>
</reference>
<evidence type="ECO:0000256" key="4">
    <source>
        <dbReference type="ARBA" id="ARBA00009567"/>
    </source>
</evidence>
<evidence type="ECO:0000256" key="3">
    <source>
        <dbReference type="ARBA" id="ARBA00005043"/>
    </source>
</evidence>
<dbReference type="GeneID" id="90070842"/>
<keyword evidence="6" id="KW-0963">Cytoplasm</keyword>
<dbReference type="RefSeq" id="XP_064849863.1">
    <property type="nucleotide sequence ID" value="XM_064993791.1"/>
</dbReference>
<dbReference type="InterPro" id="IPR027417">
    <property type="entry name" value="P-loop_NTPase"/>
</dbReference>
<dbReference type="PANTHER" id="PTHR15641:SF1">
    <property type="entry name" value="ELONGATOR COMPLEX PROTEIN 5"/>
    <property type="match status" value="1"/>
</dbReference>
<name>A0AAV5QFA7_9ASCO</name>